<sequence length="65" mass="7478">MAALKDPKENKNQEDEAVSWMDELDICVRTFIQSLDMELPATPTYRTVLSWYRPSQDMAVCPKGL</sequence>
<accession>A0A1D1VEV8</accession>
<proteinExistence type="predicted"/>
<reference evidence="1 2" key="1">
    <citation type="journal article" date="2016" name="Nat. Commun.">
        <title>Extremotolerant tardigrade genome and improved radiotolerance of human cultured cells by tardigrade-unique protein.</title>
        <authorList>
            <person name="Hashimoto T."/>
            <person name="Horikawa D.D."/>
            <person name="Saito Y."/>
            <person name="Kuwahara H."/>
            <person name="Kozuka-Hata H."/>
            <person name="Shin-I T."/>
            <person name="Minakuchi Y."/>
            <person name="Ohishi K."/>
            <person name="Motoyama A."/>
            <person name="Aizu T."/>
            <person name="Enomoto A."/>
            <person name="Kondo K."/>
            <person name="Tanaka S."/>
            <person name="Hara Y."/>
            <person name="Koshikawa S."/>
            <person name="Sagara H."/>
            <person name="Miura T."/>
            <person name="Yokobori S."/>
            <person name="Miyagawa K."/>
            <person name="Suzuki Y."/>
            <person name="Kubo T."/>
            <person name="Oyama M."/>
            <person name="Kohara Y."/>
            <person name="Fujiyama A."/>
            <person name="Arakawa K."/>
            <person name="Katayama T."/>
            <person name="Toyoda A."/>
            <person name="Kunieda T."/>
        </authorList>
    </citation>
    <scope>NUCLEOTIDE SEQUENCE [LARGE SCALE GENOMIC DNA]</scope>
    <source>
        <strain evidence="1 2">YOKOZUNA-1</strain>
    </source>
</reference>
<name>A0A1D1VEV8_RAMVA</name>
<dbReference type="EMBL" id="BDGG01000006">
    <property type="protein sequence ID" value="GAV00177.1"/>
    <property type="molecule type" value="Genomic_DNA"/>
</dbReference>
<evidence type="ECO:0000313" key="2">
    <source>
        <dbReference type="Proteomes" id="UP000186922"/>
    </source>
</evidence>
<keyword evidence="2" id="KW-1185">Reference proteome</keyword>
<dbReference type="AlphaFoldDB" id="A0A1D1VEV8"/>
<comment type="caution">
    <text evidence="1">The sequence shown here is derived from an EMBL/GenBank/DDBJ whole genome shotgun (WGS) entry which is preliminary data.</text>
</comment>
<evidence type="ECO:0000313" key="1">
    <source>
        <dbReference type="EMBL" id="GAV00177.1"/>
    </source>
</evidence>
<organism evidence="1 2">
    <name type="scientific">Ramazzottius varieornatus</name>
    <name type="common">Water bear</name>
    <name type="synonym">Tardigrade</name>
    <dbReference type="NCBI Taxonomy" id="947166"/>
    <lineage>
        <taxon>Eukaryota</taxon>
        <taxon>Metazoa</taxon>
        <taxon>Ecdysozoa</taxon>
        <taxon>Tardigrada</taxon>
        <taxon>Eutardigrada</taxon>
        <taxon>Parachela</taxon>
        <taxon>Hypsibioidea</taxon>
        <taxon>Ramazzottiidae</taxon>
        <taxon>Ramazzottius</taxon>
    </lineage>
</organism>
<dbReference type="Proteomes" id="UP000186922">
    <property type="component" value="Unassembled WGS sequence"/>
</dbReference>
<protein>
    <submittedName>
        <fullName evidence="1">Uncharacterized protein</fullName>
    </submittedName>
</protein>
<gene>
    <name evidence="1" type="primary">RvY_11064-1</name>
    <name evidence="1" type="synonym">RvY_11064.1</name>
    <name evidence="1" type="ORF">RvY_11064</name>
</gene>